<gene>
    <name evidence="4" type="ORF">TrRE_jg8009</name>
</gene>
<evidence type="ECO:0000256" key="1">
    <source>
        <dbReference type="PROSITE-ProRule" id="PRU00023"/>
    </source>
</evidence>
<dbReference type="GO" id="GO:0003676">
    <property type="term" value="F:nucleic acid binding"/>
    <property type="evidence" value="ECO:0007669"/>
    <property type="project" value="InterPro"/>
</dbReference>
<accession>A0A9W7CFK5</accession>
<reference evidence="4" key="1">
    <citation type="submission" date="2022-07" db="EMBL/GenBank/DDBJ databases">
        <title>Genome analysis of Parmales, a sister group of diatoms, reveals the evolutionary specialization of diatoms from phago-mixotrophs to photoautotrophs.</title>
        <authorList>
            <person name="Ban H."/>
            <person name="Sato S."/>
            <person name="Yoshikawa S."/>
            <person name="Kazumasa Y."/>
            <person name="Nakamura Y."/>
            <person name="Ichinomiya M."/>
            <person name="Saitoh K."/>
            <person name="Sato N."/>
            <person name="Blanc-Mathieu R."/>
            <person name="Endo H."/>
            <person name="Kuwata A."/>
            <person name="Ogata H."/>
        </authorList>
    </citation>
    <scope>NUCLEOTIDE SEQUENCE</scope>
</reference>
<dbReference type="Pfam" id="PF01612">
    <property type="entry name" value="DNA_pol_A_exo1"/>
    <property type="match status" value="1"/>
</dbReference>
<feature type="compositionally biased region" description="Basic and acidic residues" evidence="2">
    <location>
        <begin position="247"/>
        <end position="262"/>
    </location>
</feature>
<sequence>MYDKQVEYVLHHPNHVLFEGAFKELEGMTRAEVEEKLTHQDKWGKNSLHRICWKGPIPVITSLLSLLRLHSLLPLLDTISTGRGNYGKTCVFYALTQGREEVVEMLVREGVRVGVVNNKGQTPTSLAVGHVSEELTNLIESKEPSSTSSWLNYRLTNPDLERTYGDLDPRFGLDTLNDPGGKLREIVTRSESEGKKVRVVKQTTRESRKTCNMKVVEGSAAKWWGGGDAGKVKVVDRNVKTKKKRKGGEVKSAGEVEGGEKKQIKDDETMEFATLAKLGYKSVVVDTLSGLALLTPPTVILSGCDYIVVGVDCEWRPAWAKGEENPVAVMQIAMGGTAYVVDMAEMGREGPESELVSEILGGVFKNLKTIVVGFGVKGDLLKLAASFPHMSCFTEVHNVIDLAPLGRVANPSTSPSSLTSLSKTAQVELNVRLNKGQQMSLWDRRPLTSAQVEYAAVDAAVCVRLFESMRRKIDDFDEFVSSQRGGWLKSNFRFTLLGRSSSPSPSTPSQPNFLCPTAWGWKTPGGTTKASLGNLMATQQWDSIAPSVPGVPTFDPDLYKIREVRESERLRQRSYSRKLALERKARREKSEEAGRGGRRVKLGDVFVSERHGIKMGVPCGMTKRDVIENLVNPDGEYGGGIEYNLRSGVIELADATLLFVNLGGARHKKYRNDVLEGGRKIT</sequence>
<dbReference type="InterPro" id="IPR036397">
    <property type="entry name" value="RNaseH_sf"/>
</dbReference>
<dbReference type="GO" id="GO:0008408">
    <property type="term" value="F:3'-5' exonuclease activity"/>
    <property type="evidence" value="ECO:0007669"/>
    <property type="project" value="InterPro"/>
</dbReference>
<dbReference type="InterPro" id="IPR036770">
    <property type="entry name" value="Ankyrin_rpt-contain_sf"/>
</dbReference>
<dbReference type="EMBL" id="BRXZ01000086">
    <property type="protein sequence ID" value="GMI04800.1"/>
    <property type="molecule type" value="Genomic_DNA"/>
</dbReference>
<dbReference type="PROSITE" id="PS50088">
    <property type="entry name" value="ANK_REPEAT"/>
    <property type="match status" value="1"/>
</dbReference>
<dbReference type="SMART" id="SM00474">
    <property type="entry name" value="35EXOc"/>
    <property type="match status" value="1"/>
</dbReference>
<dbReference type="InterPro" id="IPR002562">
    <property type="entry name" value="3'-5'_exonuclease_dom"/>
</dbReference>
<feature type="non-terminal residue" evidence="4">
    <location>
        <position position="682"/>
    </location>
</feature>
<dbReference type="PANTHER" id="PTHR47765">
    <property type="entry name" value="3'-5' EXONUCLEASE DOMAIN-CONTAINING PROTEIN"/>
    <property type="match status" value="1"/>
</dbReference>
<dbReference type="Gene3D" id="3.30.420.10">
    <property type="entry name" value="Ribonuclease H-like superfamily/Ribonuclease H"/>
    <property type="match status" value="1"/>
</dbReference>
<dbReference type="SUPFAM" id="SSF53098">
    <property type="entry name" value="Ribonuclease H-like"/>
    <property type="match status" value="1"/>
</dbReference>
<evidence type="ECO:0000313" key="4">
    <source>
        <dbReference type="EMBL" id="GMI04800.1"/>
    </source>
</evidence>
<organism evidence="4 5">
    <name type="scientific">Triparma retinervis</name>
    <dbReference type="NCBI Taxonomy" id="2557542"/>
    <lineage>
        <taxon>Eukaryota</taxon>
        <taxon>Sar</taxon>
        <taxon>Stramenopiles</taxon>
        <taxon>Ochrophyta</taxon>
        <taxon>Bolidophyceae</taxon>
        <taxon>Parmales</taxon>
        <taxon>Triparmaceae</taxon>
        <taxon>Triparma</taxon>
    </lineage>
</organism>
<dbReference type="SUPFAM" id="SSF48403">
    <property type="entry name" value="Ankyrin repeat"/>
    <property type="match status" value="1"/>
</dbReference>
<proteinExistence type="predicted"/>
<protein>
    <recommendedName>
        <fullName evidence="3">3'-5' exonuclease domain-containing protein</fullName>
    </recommendedName>
</protein>
<dbReference type="InterPro" id="IPR002110">
    <property type="entry name" value="Ankyrin_rpt"/>
</dbReference>
<feature type="region of interest" description="Disordered" evidence="2">
    <location>
        <begin position="243"/>
        <end position="262"/>
    </location>
</feature>
<comment type="caution">
    <text evidence="4">The sequence shown here is derived from an EMBL/GenBank/DDBJ whole genome shotgun (WGS) entry which is preliminary data.</text>
</comment>
<name>A0A9W7CFK5_9STRA</name>
<keyword evidence="1" id="KW-0040">ANK repeat</keyword>
<evidence type="ECO:0000256" key="2">
    <source>
        <dbReference type="SAM" id="MobiDB-lite"/>
    </source>
</evidence>
<dbReference type="Gene3D" id="1.25.40.20">
    <property type="entry name" value="Ankyrin repeat-containing domain"/>
    <property type="match status" value="1"/>
</dbReference>
<dbReference type="AlphaFoldDB" id="A0A9W7CFK5"/>
<dbReference type="PANTHER" id="PTHR47765:SF2">
    <property type="entry name" value="EXONUCLEASE MUT-7 HOMOLOG"/>
    <property type="match status" value="1"/>
</dbReference>
<evidence type="ECO:0000259" key="3">
    <source>
        <dbReference type="SMART" id="SM00474"/>
    </source>
</evidence>
<feature type="repeat" description="ANK" evidence="1">
    <location>
        <begin position="86"/>
        <end position="118"/>
    </location>
</feature>
<dbReference type="InterPro" id="IPR052408">
    <property type="entry name" value="Exonuclease_MUT-7-like"/>
</dbReference>
<keyword evidence="5" id="KW-1185">Reference proteome</keyword>
<evidence type="ECO:0000313" key="5">
    <source>
        <dbReference type="Proteomes" id="UP001165082"/>
    </source>
</evidence>
<dbReference type="Proteomes" id="UP001165082">
    <property type="component" value="Unassembled WGS sequence"/>
</dbReference>
<dbReference type="GO" id="GO:0006139">
    <property type="term" value="P:nucleobase-containing compound metabolic process"/>
    <property type="evidence" value="ECO:0007669"/>
    <property type="project" value="InterPro"/>
</dbReference>
<dbReference type="InterPro" id="IPR012337">
    <property type="entry name" value="RNaseH-like_sf"/>
</dbReference>
<feature type="domain" description="3'-5' exonuclease" evidence="3">
    <location>
        <begin position="282"/>
        <end position="474"/>
    </location>
</feature>
<dbReference type="OrthoDB" id="47557at2759"/>